<dbReference type="NCBIfam" id="TIGR03089">
    <property type="entry name" value="TIGR03089 family protein"/>
    <property type="match status" value="1"/>
</dbReference>
<gene>
    <name evidence="1" type="ORF">JOE69_001287</name>
</gene>
<protein>
    <submittedName>
        <fullName evidence="1">Uncharacterized protein (TIGR03089 family)</fullName>
    </submittedName>
</protein>
<reference evidence="1 2" key="1">
    <citation type="submission" date="2023-07" db="EMBL/GenBank/DDBJ databases">
        <title>Sequencing the genomes of 1000 actinobacteria strains.</title>
        <authorList>
            <person name="Klenk H.-P."/>
        </authorList>
    </citation>
    <scope>NUCLEOTIDE SEQUENCE [LARGE SCALE GENOMIC DNA]</scope>
    <source>
        <strain evidence="1 2">DSM 14555</strain>
    </source>
</reference>
<accession>A0ABU1J9G4</accession>
<proteinExistence type="predicted"/>
<dbReference type="EMBL" id="JAVDQF010000001">
    <property type="protein sequence ID" value="MDR6269049.1"/>
    <property type="molecule type" value="Genomic_DNA"/>
</dbReference>
<dbReference type="Proteomes" id="UP001185069">
    <property type="component" value="Unassembled WGS sequence"/>
</dbReference>
<name>A0ABU1J9G4_9MICC</name>
<comment type="caution">
    <text evidence="1">The sequence shown here is derived from an EMBL/GenBank/DDBJ whole genome shotgun (WGS) entry which is preliminary data.</text>
</comment>
<keyword evidence="2" id="KW-1185">Reference proteome</keyword>
<evidence type="ECO:0000313" key="2">
    <source>
        <dbReference type="Proteomes" id="UP001185069"/>
    </source>
</evidence>
<evidence type="ECO:0000313" key="1">
    <source>
        <dbReference type="EMBL" id="MDR6269049.1"/>
    </source>
</evidence>
<dbReference type="RefSeq" id="WP_309797070.1">
    <property type="nucleotide sequence ID" value="NZ_BAAAHY010000001.1"/>
</dbReference>
<sequence>MTAIDSLLHSLRTVDPGAPRLTWYGPDGERIELSGKVLDNWVAKSANFLTEEFDVVAGALIALQLPAHWKSLCICLAGLACAATVRFVAEPDSGLADSASVWFAAETSGLAAAARRTDAVAVALPALAMAWPGALPDDAEVHDYAAEVRMFADAFVRFDDPEPDGIAMAGLDRSVDYARIAGLAEGWDAASRVALDAGEGLSRVAFAALGIWQAGGSVVLFSDAALASEKLLQAEGVTRRG</sequence>
<organism evidence="1 2">
    <name type="scientific">Arthrobacter russicus</name>
    <dbReference type="NCBI Taxonomy" id="172040"/>
    <lineage>
        <taxon>Bacteria</taxon>
        <taxon>Bacillati</taxon>
        <taxon>Actinomycetota</taxon>
        <taxon>Actinomycetes</taxon>
        <taxon>Micrococcales</taxon>
        <taxon>Micrococcaceae</taxon>
        <taxon>Arthrobacter</taxon>
    </lineage>
</organism>
<dbReference type="InterPro" id="IPR017523">
    <property type="entry name" value="Rv3268"/>
</dbReference>